<dbReference type="CDD" id="cd00829">
    <property type="entry name" value="SCP-x_thiolase"/>
    <property type="match status" value="1"/>
</dbReference>
<dbReference type="InterPro" id="IPR016039">
    <property type="entry name" value="Thiolase-like"/>
</dbReference>
<proteinExistence type="predicted"/>
<dbReference type="EC" id="2.3.1.174" evidence="4"/>
<evidence type="ECO:0000259" key="3">
    <source>
        <dbReference type="Pfam" id="PF22691"/>
    </source>
</evidence>
<feature type="domain" description="Thiolase N-terminal" evidence="1">
    <location>
        <begin position="4"/>
        <end position="220"/>
    </location>
</feature>
<dbReference type="InterPro" id="IPR055140">
    <property type="entry name" value="Thiolase_C_2"/>
</dbReference>
<dbReference type="SUPFAM" id="SSF50249">
    <property type="entry name" value="Nucleic acid-binding proteins"/>
    <property type="match status" value="1"/>
</dbReference>
<keyword evidence="4" id="KW-0012">Acyltransferase</keyword>
<dbReference type="Pfam" id="PF00108">
    <property type="entry name" value="Thiolase_N"/>
    <property type="match status" value="1"/>
</dbReference>
<comment type="caution">
    <text evidence="4">The sequence shown here is derived from an EMBL/GenBank/DDBJ whole genome shotgun (WGS) entry which is preliminary data.</text>
</comment>
<dbReference type="Proteomes" id="UP000070449">
    <property type="component" value="Unassembled WGS sequence"/>
</dbReference>
<dbReference type="Pfam" id="PF22691">
    <property type="entry name" value="Thiolase_C_1"/>
    <property type="match status" value="1"/>
</dbReference>
<organism evidence="4 5">
    <name type="scientific">candidate division WS6 bacterium OLB21</name>
    <dbReference type="NCBI Taxonomy" id="1617427"/>
    <lineage>
        <taxon>Bacteria</taxon>
        <taxon>Candidatus Dojkabacteria</taxon>
    </lineage>
</organism>
<dbReference type="Gene3D" id="3.40.47.10">
    <property type="match status" value="1"/>
</dbReference>
<dbReference type="GO" id="GO:0033812">
    <property type="term" value="F:3-oxoadipyl-CoA thiolase activity"/>
    <property type="evidence" value="ECO:0007669"/>
    <property type="project" value="UniProtKB-EC"/>
</dbReference>
<dbReference type="PANTHER" id="PTHR42870">
    <property type="entry name" value="ACETYL-COA C-ACETYLTRANSFERASE"/>
    <property type="match status" value="1"/>
</dbReference>
<dbReference type="STRING" id="1617427.UZ20_WS6002000010"/>
<dbReference type="InterPro" id="IPR012340">
    <property type="entry name" value="NA-bd_OB-fold"/>
</dbReference>
<evidence type="ECO:0000259" key="1">
    <source>
        <dbReference type="Pfam" id="PF00108"/>
    </source>
</evidence>
<evidence type="ECO:0000259" key="2">
    <source>
        <dbReference type="Pfam" id="PF01796"/>
    </source>
</evidence>
<dbReference type="AlphaFoldDB" id="A0A136KLR2"/>
<dbReference type="Pfam" id="PF01796">
    <property type="entry name" value="OB_ChsH2_C"/>
    <property type="match status" value="1"/>
</dbReference>
<keyword evidence="4" id="KW-0808">Transferase</keyword>
<protein>
    <submittedName>
        <fullName evidence="4">Beta-ketoadipyl-CoA thiolase</fullName>
        <ecNumber evidence="4">2.3.1.174</ecNumber>
    </submittedName>
</protein>
<dbReference type="InterPro" id="IPR020616">
    <property type="entry name" value="Thiolase_N"/>
</dbReference>
<feature type="domain" description="ChsH2 C-terminal OB-fold" evidence="2">
    <location>
        <begin position="398"/>
        <end position="450"/>
    </location>
</feature>
<reference evidence="4 5" key="1">
    <citation type="submission" date="2015-02" db="EMBL/GenBank/DDBJ databases">
        <title>Improved understanding of the partial-nitritation anammox process through 23 genomes representing the majority of the microbial community.</title>
        <authorList>
            <person name="Speth D.R."/>
            <person name="In T Zandt M."/>
            <person name="Guerrero Cruz S."/>
            <person name="Jetten M.S."/>
            <person name="Dutilh B.E."/>
        </authorList>
    </citation>
    <scope>NUCLEOTIDE SEQUENCE [LARGE SCALE GENOMIC DNA]</scope>
    <source>
        <strain evidence="4">OLB21</strain>
    </source>
</reference>
<evidence type="ECO:0000313" key="4">
    <source>
        <dbReference type="EMBL" id="KXK10349.1"/>
    </source>
</evidence>
<accession>A0A136KLR2</accession>
<feature type="domain" description="Thiolase C-terminal" evidence="3">
    <location>
        <begin position="238"/>
        <end position="354"/>
    </location>
</feature>
<name>A0A136KLR2_9BACT</name>
<dbReference type="EMBL" id="JYPD01000004">
    <property type="protein sequence ID" value="KXK10349.1"/>
    <property type="molecule type" value="Genomic_DNA"/>
</dbReference>
<dbReference type="PATRIC" id="fig|1617427.3.peg.11"/>
<dbReference type="InterPro" id="IPR002878">
    <property type="entry name" value="ChsH2_C"/>
</dbReference>
<dbReference type="NCBIfam" id="NF004720">
    <property type="entry name" value="PRK06064.1"/>
    <property type="match status" value="1"/>
</dbReference>
<sequence>MKKVYVSGAGMTRFGELWKEDLRSLAVEAAKSALESAEIERNAIDAIFVANMGSSSLSGQDHLGSLIASELDINVPAFRIEAACASGGVAINLAKSYMLANNCKNVLVIGVEKMTDVSANDVTKVLARAADEEYEAYFGATFPSLYAMMARAYMSKYGLTKEQLAEVSVKNHFHGTLNEKAQFQKEITVEDVVGAPAVADPLGLLDCSPITDGAAAIVLSVKKSKVQLLSSQVSTGNISLQNRPSFTSIDATVRSADLAFKEAGISRKNIELVELHDCFSIAEIIAYEDLGFAKEGKGFELIENKSAYRDGALPVNTSGGLKSCGHPVGATGIKQVVEIFEQMTGQAGKRQLVNDSKILHLPIMSGVAEVLQLLVFLQMYKKSSAKVWRKYQERYQDKGNATLLTWSTVHAAPSGFEAYTPYIIAIVQFSDKSKATVQLVDCNEADLASGIDCEPVYRKLYSDSSEGIIHYCVKYRPLQKS</sequence>
<dbReference type="SUPFAM" id="SSF53901">
    <property type="entry name" value="Thiolase-like"/>
    <property type="match status" value="2"/>
</dbReference>
<gene>
    <name evidence="4" type="primary">pcaF</name>
    <name evidence="4" type="ORF">UZ20_WS6002000010</name>
</gene>
<evidence type="ECO:0000313" key="5">
    <source>
        <dbReference type="Proteomes" id="UP000070449"/>
    </source>
</evidence>
<dbReference type="PANTHER" id="PTHR42870:SF6">
    <property type="entry name" value="ACETYL-COA C-ACYLTRANSFERASE"/>
    <property type="match status" value="1"/>
</dbReference>